<dbReference type="STRING" id="1797985.A2Y83_02695"/>
<evidence type="ECO:0000256" key="1">
    <source>
        <dbReference type="ARBA" id="ARBA00023054"/>
    </source>
</evidence>
<dbReference type="AlphaFoldDB" id="A0A1F5S355"/>
<sequence>MYLQKIEIQGFKSFAQKTILHFPKETIENKGITAIVGPNGSGKSNISDAVRWVLGEQSVKTLRAKKSEDVIFSGSEKKARLGFAEVSLYLNNESHQAPIDYSEIVITRRLYRDGESEYLLNKNRVRLADIQMLLAKGNIGQRTYSVIGQGMIDYFLIAPPSERKEFFDEASGVKEYQIKRNQSLNKLIGSYENLTKADMLLLEIEPRLKSLTRQMKRLEKREALARELKKLQKSYFGNINLRLEKEAREIKENLSHLEENNNSLDAELSLIEEELKKLQQDQSRNEAFESLKNKYNNLIDKRAILFEKQAVLRGNKEVEYKKMGKVDLIWLEKKLAGIKKEKDYTAVNSKNLEKDISAFKEKAARISSAKKELDAKKIEVEQKLNELQLALLPKKINGAEFKNEMNAIRNEYASLINKMNQIKDIAELDELKKEAAVILEKFSALIAKISEENISHKEELSVLKDALGEMIAKKERVAVDYNNLMIELNAKTERGKIMRESYEKLAEEESQIAKELIEAKAKPGSNKETIEKIEKEIKVLEEELSLINSEISKASDEISEFNRKEEEKKDRLINFQRLYQEKQHRINSIVEKINSIKISLAKIETKKEDLEAEIAQEDIELTGEFGKIDNPEELIPRINNIKKQLEIIGGIDPETKEEYAQTSERFEFLSTQVNDLKKAISSLEKIIAELDETIKVKFEKSFNAINKEFQNYFKLLFNGGNAKLIKIEEPEEEEKTSGEDIAAKEGLTPPSPLPPEADEQGGIQKNPLKKYKQKVVFGIEILACPPGKKIANINMLSGGERTLTSIALLCAIISNNPAPFIFLDEVDAALDEANSHKLSNILDELSHRSQFIVITHNRATMQKAELLYGVTMGEDGTSKLLSIKFEEAASAVRR</sequence>
<dbReference type="GO" id="GO:0016887">
    <property type="term" value="F:ATP hydrolysis activity"/>
    <property type="evidence" value="ECO:0007669"/>
    <property type="project" value="InterPro"/>
</dbReference>
<evidence type="ECO:0000259" key="4">
    <source>
        <dbReference type="Pfam" id="PF02463"/>
    </source>
</evidence>
<dbReference type="InterPro" id="IPR024704">
    <property type="entry name" value="SMC"/>
</dbReference>
<dbReference type="GO" id="GO:0005524">
    <property type="term" value="F:ATP binding"/>
    <property type="evidence" value="ECO:0007669"/>
    <property type="project" value="InterPro"/>
</dbReference>
<accession>A0A1F5S355</accession>
<evidence type="ECO:0000313" key="5">
    <source>
        <dbReference type="EMBL" id="OGF21125.1"/>
    </source>
</evidence>
<dbReference type="InterPro" id="IPR027417">
    <property type="entry name" value="P-loop_NTPase"/>
</dbReference>
<dbReference type="PIRSF" id="PIRSF005719">
    <property type="entry name" value="SMC"/>
    <property type="match status" value="1"/>
</dbReference>
<dbReference type="InterPro" id="IPR003395">
    <property type="entry name" value="RecF/RecN/SMC_N"/>
</dbReference>
<dbReference type="PANTHER" id="PTHR43977">
    <property type="entry name" value="STRUCTURAL MAINTENANCE OF CHROMOSOMES PROTEIN 3"/>
    <property type="match status" value="1"/>
</dbReference>
<reference evidence="5 6" key="1">
    <citation type="journal article" date="2016" name="Nat. Commun.">
        <title>Thousands of microbial genomes shed light on interconnected biogeochemical processes in an aquifer system.</title>
        <authorList>
            <person name="Anantharaman K."/>
            <person name="Brown C.T."/>
            <person name="Hug L.A."/>
            <person name="Sharon I."/>
            <person name="Castelle C.J."/>
            <person name="Probst A.J."/>
            <person name="Thomas B.C."/>
            <person name="Singh A."/>
            <person name="Wilkins M.J."/>
            <person name="Karaoz U."/>
            <person name="Brodie E.L."/>
            <person name="Williams K.H."/>
            <person name="Hubbard S.S."/>
            <person name="Banfield J.F."/>
        </authorList>
    </citation>
    <scope>NUCLEOTIDE SEQUENCE [LARGE SCALE GENOMIC DNA]</scope>
</reference>
<proteinExistence type="predicted"/>
<feature type="coiled-coil region" evidence="2">
    <location>
        <begin position="366"/>
        <end position="425"/>
    </location>
</feature>
<evidence type="ECO:0000256" key="3">
    <source>
        <dbReference type="SAM" id="MobiDB-lite"/>
    </source>
</evidence>
<feature type="domain" description="RecF/RecN/SMC N-terminal" evidence="4">
    <location>
        <begin position="2"/>
        <end position="878"/>
    </location>
</feature>
<dbReference type="Pfam" id="PF02463">
    <property type="entry name" value="SMC_N"/>
    <property type="match status" value="1"/>
</dbReference>
<name>A0A1F5S355_9BACT</name>
<dbReference type="Gene3D" id="3.40.50.300">
    <property type="entry name" value="P-loop containing nucleotide triphosphate hydrolases"/>
    <property type="match status" value="2"/>
</dbReference>
<dbReference type="SUPFAM" id="SSF52540">
    <property type="entry name" value="P-loop containing nucleoside triphosphate hydrolases"/>
    <property type="match status" value="1"/>
</dbReference>
<evidence type="ECO:0000256" key="2">
    <source>
        <dbReference type="SAM" id="Coils"/>
    </source>
</evidence>
<evidence type="ECO:0000313" key="6">
    <source>
        <dbReference type="Proteomes" id="UP000178323"/>
    </source>
</evidence>
<organism evidence="5 6">
    <name type="scientific">Candidatus Falkowbacteria bacterium RBG_13_39_14</name>
    <dbReference type="NCBI Taxonomy" id="1797985"/>
    <lineage>
        <taxon>Bacteria</taxon>
        <taxon>Candidatus Falkowiibacteriota</taxon>
    </lineage>
</organism>
<protein>
    <recommendedName>
        <fullName evidence="4">RecF/RecN/SMC N-terminal domain-containing protein</fullName>
    </recommendedName>
</protein>
<feature type="region of interest" description="Disordered" evidence="3">
    <location>
        <begin position="728"/>
        <end position="763"/>
    </location>
</feature>
<dbReference type="Proteomes" id="UP000178323">
    <property type="component" value="Unassembled WGS sequence"/>
</dbReference>
<keyword evidence="1 2" id="KW-0175">Coiled coil</keyword>
<comment type="caution">
    <text evidence="5">The sequence shown here is derived from an EMBL/GenBank/DDBJ whole genome shotgun (WGS) entry which is preliminary data.</text>
</comment>
<feature type="coiled-coil region" evidence="2">
    <location>
        <begin position="201"/>
        <end position="281"/>
    </location>
</feature>
<gene>
    <name evidence="5" type="ORF">A2Y83_02695</name>
</gene>
<dbReference type="EMBL" id="MFFS01000071">
    <property type="protein sequence ID" value="OGF21125.1"/>
    <property type="molecule type" value="Genomic_DNA"/>
</dbReference>
<feature type="coiled-coil region" evidence="2">
    <location>
        <begin position="499"/>
        <end position="620"/>
    </location>
</feature>